<evidence type="ECO:0000256" key="11">
    <source>
        <dbReference type="PROSITE-ProRule" id="PRU00450"/>
    </source>
</evidence>
<dbReference type="GO" id="GO:0003964">
    <property type="term" value="F:RNA-directed DNA polymerase activity"/>
    <property type="evidence" value="ECO:0007669"/>
    <property type="project" value="UniProtKB-KW"/>
</dbReference>
<dbReference type="InterPro" id="IPR001584">
    <property type="entry name" value="Integrase_cat-core"/>
</dbReference>
<feature type="DNA-binding region" description="Integrase-type" evidence="12">
    <location>
        <begin position="300"/>
        <end position="349"/>
    </location>
</feature>
<gene>
    <name evidence="16" type="ORF">H920_09325</name>
</gene>
<dbReference type="GO" id="GO:0008270">
    <property type="term" value="F:zinc ion binding"/>
    <property type="evidence" value="ECO:0007669"/>
    <property type="project" value="UniProtKB-KW"/>
</dbReference>
<evidence type="ECO:0000313" key="16">
    <source>
        <dbReference type="EMBL" id="KFO29287.1"/>
    </source>
</evidence>
<evidence type="ECO:0000256" key="5">
    <source>
        <dbReference type="ARBA" id="ARBA00022723"/>
    </source>
</evidence>
<evidence type="ECO:0000256" key="4">
    <source>
        <dbReference type="ARBA" id="ARBA00022722"/>
    </source>
</evidence>
<evidence type="ECO:0000256" key="3">
    <source>
        <dbReference type="ARBA" id="ARBA00022695"/>
    </source>
</evidence>
<dbReference type="PANTHER" id="PTHR41694">
    <property type="entry name" value="ENDOGENOUS RETROVIRUS GROUP K MEMBER POL PROTEIN"/>
    <property type="match status" value="1"/>
</dbReference>
<keyword evidence="6" id="KW-0255">Endonuclease</keyword>
<dbReference type="PANTHER" id="PTHR41694:SF3">
    <property type="entry name" value="RNA-DIRECTED DNA POLYMERASE-RELATED"/>
    <property type="match status" value="1"/>
</dbReference>
<dbReference type="GO" id="GO:0004519">
    <property type="term" value="F:endonuclease activity"/>
    <property type="evidence" value="ECO:0007669"/>
    <property type="project" value="UniProtKB-KW"/>
</dbReference>
<organism evidence="16 17">
    <name type="scientific">Fukomys damarensis</name>
    <name type="common">Damaraland mole rat</name>
    <name type="synonym">Cryptomys damarensis</name>
    <dbReference type="NCBI Taxonomy" id="885580"/>
    <lineage>
        <taxon>Eukaryota</taxon>
        <taxon>Metazoa</taxon>
        <taxon>Chordata</taxon>
        <taxon>Craniata</taxon>
        <taxon>Vertebrata</taxon>
        <taxon>Euteleostomi</taxon>
        <taxon>Mammalia</taxon>
        <taxon>Eutheria</taxon>
        <taxon>Euarchontoglires</taxon>
        <taxon>Glires</taxon>
        <taxon>Rodentia</taxon>
        <taxon>Hystricomorpha</taxon>
        <taxon>Bathyergidae</taxon>
        <taxon>Fukomys</taxon>
    </lineage>
</organism>
<dbReference type="InterPro" id="IPR003308">
    <property type="entry name" value="Integrase_Zn-bd_dom_N"/>
</dbReference>
<evidence type="ECO:0000259" key="14">
    <source>
        <dbReference type="PROSITE" id="PS50994"/>
    </source>
</evidence>
<feature type="domain" description="Integrase-type" evidence="13">
    <location>
        <begin position="83"/>
        <end position="124"/>
    </location>
</feature>
<dbReference type="InterPro" id="IPR001037">
    <property type="entry name" value="Integrase_C_retrovir"/>
</dbReference>
<keyword evidence="9" id="KW-0695">RNA-directed DNA polymerase</keyword>
<protein>
    <recommendedName>
        <fullName evidence="1">RNA-directed DNA polymerase</fullName>
        <ecNumber evidence="1">2.7.7.49</ecNumber>
    </recommendedName>
</protein>
<evidence type="ECO:0000256" key="1">
    <source>
        <dbReference type="ARBA" id="ARBA00012493"/>
    </source>
</evidence>
<keyword evidence="3" id="KW-0548">Nucleotidyltransferase</keyword>
<feature type="domain" description="Integrase catalytic" evidence="14">
    <location>
        <begin position="137"/>
        <end position="295"/>
    </location>
</feature>
<dbReference type="Gene3D" id="2.30.30.10">
    <property type="entry name" value="Integrase, C-terminal domain superfamily, retroviral"/>
    <property type="match status" value="1"/>
</dbReference>
<dbReference type="SUPFAM" id="SSF46919">
    <property type="entry name" value="N-terminal Zn binding domain of HIV integrase"/>
    <property type="match status" value="1"/>
</dbReference>
<keyword evidence="7" id="KW-0378">Hydrolase</keyword>
<keyword evidence="10" id="KW-0238">DNA-binding</keyword>
<evidence type="ECO:0000256" key="10">
    <source>
        <dbReference type="ARBA" id="ARBA00023125"/>
    </source>
</evidence>
<dbReference type="STRING" id="885580.ENSFDAP00000012422"/>
<accession>A0A091DE02</accession>
<dbReference type="GO" id="GO:0015074">
    <property type="term" value="P:DNA integration"/>
    <property type="evidence" value="ECO:0007669"/>
    <property type="project" value="UniProtKB-KW"/>
</dbReference>
<dbReference type="AlphaFoldDB" id="A0A091DE02"/>
<evidence type="ECO:0000256" key="2">
    <source>
        <dbReference type="ARBA" id="ARBA00022679"/>
    </source>
</evidence>
<evidence type="ECO:0000259" key="13">
    <source>
        <dbReference type="PROSITE" id="PS50876"/>
    </source>
</evidence>
<dbReference type="SUPFAM" id="SSF50122">
    <property type="entry name" value="DNA-binding domain of retroviral integrase"/>
    <property type="match status" value="1"/>
</dbReference>
<dbReference type="SUPFAM" id="SSF53098">
    <property type="entry name" value="Ribonuclease H-like"/>
    <property type="match status" value="1"/>
</dbReference>
<dbReference type="PROSITE" id="PS50994">
    <property type="entry name" value="INTEGRASE"/>
    <property type="match status" value="1"/>
</dbReference>
<keyword evidence="5" id="KW-0479">Metal-binding</keyword>
<dbReference type="InterPro" id="IPR036397">
    <property type="entry name" value="RNaseH_sf"/>
</dbReference>
<feature type="domain" description="Integrase-type" evidence="15">
    <location>
        <begin position="300"/>
        <end position="349"/>
    </location>
</feature>
<keyword evidence="2" id="KW-0808">Transferase</keyword>
<dbReference type="EMBL" id="KN122612">
    <property type="protein sequence ID" value="KFO29287.1"/>
    <property type="molecule type" value="Genomic_DNA"/>
</dbReference>
<dbReference type="Gene3D" id="3.30.420.10">
    <property type="entry name" value="Ribonuclease H-like superfamily/Ribonuclease H"/>
    <property type="match status" value="1"/>
</dbReference>
<dbReference type="EC" id="2.7.7.49" evidence="1"/>
<dbReference type="InterPro" id="IPR017856">
    <property type="entry name" value="Integrase-like_N"/>
</dbReference>
<evidence type="ECO:0000256" key="6">
    <source>
        <dbReference type="ARBA" id="ARBA00022759"/>
    </source>
</evidence>
<dbReference type="Pfam" id="PF00552">
    <property type="entry name" value="IN_DBD_C"/>
    <property type="match status" value="1"/>
</dbReference>
<dbReference type="Pfam" id="PF02022">
    <property type="entry name" value="Integrase_Zn"/>
    <property type="match status" value="1"/>
</dbReference>
<dbReference type="Pfam" id="PF00665">
    <property type="entry name" value="rve"/>
    <property type="match status" value="1"/>
</dbReference>
<dbReference type="Gene3D" id="1.10.10.200">
    <property type="match status" value="1"/>
</dbReference>
<keyword evidence="4" id="KW-0540">Nuclease</keyword>
<keyword evidence="8" id="KW-0229">DNA integration</keyword>
<dbReference type="InterPro" id="IPR012337">
    <property type="entry name" value="RNaseH-like_sf"/>
</dbReference>
<keyword evidence="11" id="KW-0862">Zinc</keyword>
<dbReference type="GO" id="GO:0003677">
    <property type="term" value="F:DNA binding"/>
    <property type="evidence" value="ECO:0007669"/>
    <property type="project" value="UniProtKB-KW"/>
</dbReference>
<dbReference type="GO" id="GO:0016787">
    <property type="term" value="F:hydrolase activity"/>
    <property type="evidence" value="ECO:0007669"/>
    <property type="project" value="UniProtKB-KW"/>
</dbReference>
<dbReference type="InterPro" id="IPR036862">
    <property type="entry name" value="Integrase_C_dom_sf_retrovir"/>
</dbReference>
<evidence type="ECO:0000256" key="8">
    <source>
        <dbReference type="ARBA" id="ARBA00022908"/>
    </source>
</evidence>
<proteinExistence type="predicted"/>
<dbReference type="GO" id="GO:0035613">
    <property type="term" value="F:RNA stem-loop binding"/>
    <property type="evidence" value="ECO:0007669"/>
    <property type="project" value="TreeGrafter"/>
</dbReference>
<dbReference type="PROSITE" id="PS50876">
    <property type="entry name" value="ZF_INTEGRASE"/>
    <property type="match status" value="1"/>
</dbReference>
<evidence type="ECO:0000259" key="15">
    <source>
        <dbReference type="PROSITE" id="PS51027"/>
    </source>
</evidence>
<dbReference type="Proteomes" id="UP000028990">
    <property type="component" value="Unassembled WGS sequence"/>
</dbReference>
<keyword evidence="17" id="KW-1185">Reference proteome</keyword>
<evidence type="ECO:0000256" key="12">
    <source>
        <dbReference type="PROSITE-ProRule" id="PRU00506"/>
    </source>
</evidence>
<name>A0A091DE02_FUKDA</name>
<evidence type="ECO:0000256" key="9">
    <source>
        <dbReference type="ARBA" id="ARBA00022918"/>
    </source>
</evidence>
<sequence length="360" mass="40833">MFLLIYILDSQYLAKALPSLETVACINTSKLEIQQLFIQVQNYIHARSLPCFIGHIRAHTVLPGPLSLGNHLADVSTKFIALSKIDLARQSHQLHHQSSRTLRYQFQIPREAARQIVKQCSTCPQFSSVPHYGINPRGLLPNQLWQMDVTHVMEFGKQRYVHDVVDTFSGFILASAQTGEATKHVIAHCIYCFSILRVPQKIKTDNGSGYASKAFKLFCQQMHIVHITGIPYNPQGQGIVERAHGTLKVQLLKIIKGELYSSSPRNYLNHAIYILNFLQIDKHGHSAAERFWHPQGSPYTLVKWRDPLTGQWYGPDPILICARGYVCVFSQEHDGAQWLPERSVHHVDHPDKSTSNIMGQ</sequence>
<keyword evidence="11" id="KW-0863">Zinc-finger</keyword>
<evidence type="ECO:0000256" key="7">
    <source>
        <dbReference type="ARBA" id="ARBA00022801"/>
    </source>
</evidence>
<evidence type="ECO:0000313" key="17">
    <source>
        <dbReference type="Proteomes" id="UP000028990"/>
    </source>
</evidence>
<dbReference type="PROSITE" id="PS51027">
    <property type="entry name" value="INTEGRASE_DBD"/>
    <property type="match status" value="1"/>
</dbReference>
<reference evidence="16 17" key="1">
    <citation type="submission" date="2013-11" db="EMBL/GenBank/DDBJ databases">
        <title>The Damaraland mole rat (Fukomys damarensis) genome and evolution of African mole rats.</title>
        <authorList>
            <person name="Gladyshev V.N."/>
            <person name="Fang X."/>
        </authorList>
    </citation>
    <scope>NUCLEOTIDE SEQUENCE [LARGE SCALE GENOMIC DNA]</scope>
    <source>
        <tissue evidence="16">Liver</tissue>
    </source>
</reference>